<dbReference type="EMBL" id="CP025491">
    <property type="protein sequence ID" value="AUH72171.1"/>
    <property type="molecule type" value="Genomic_DNA"/>
</dbReference>
<evidence type="ECO:0000313" key="1">
    <source>
        <dbReference type="EMBL" id="AUH72171.1"/>
    </source>
</evidence>
<dbReference type="InterPro" id="IPR023296">
    <property type="entry name" value="Glyco_hydro_beta-prop_sf"/>
</dbReference>
<organism evidence="1 2">
    <name type="scientific">Legionella sainthelensi</name>
    <dbReference type="NCBI Taxonomy" id="28087"/>
    <lineage>
        <taxon>Bacteria</taxon>
        <taxon>Pseudomonadati</taxon>
        <taxon>Pseudomonadota</taxon>
        <taxon>Gammaproteobacteria</taxon>
        <taxon>Legionellales</taxon>
        <taxon>Legionellaceae</taxon>
        <taxon>Legionella</taxon>
    </lineage>
</organism>
<name>A0A2H5FKU3_9GAMM</name>
<dbReference type="SUPFAM" id="SSF75005">
    <property type="entry name" value="Arabinanase/levansucrase/invertase"/>
    <property type="match status" value="2"/>
</dbReference>
<dbReference type="Gene3D" id="2.115.10.20">
    <property type="entry name" value="Glycosyl hydrolase domain, family 43"/>
    <property type="match status" value="2"/>
</dbReference>
<sequence>MKPIHGITPFGCTAKLGYHESCVLTLQVDGHILTSSVEGGPILCEHGNPSQCYQPRPADVLHITLNKLTYTVVAIGDLHVSATPSSQVVNYNSTATIIVNADSGYAVTANSTCGGSLVGNVFTTGAVTSNCTVIFSSNIRTFTVNATGDAHVSVIPPSQTVTYNSTAIITVNADPGYTVTANSTCGGSLVGNVFTTEAVTSNCSVSFSSTIETFTVSAIGSPHINITPPSQIVNYNSTAHINVTPDAGYTVTANSTCGGSLVGNVFTTGPVTSNCTVHFNVFNWDAWTEYPADPIFNPGKAYYPSVIYNEQRFGDNSSFYKMWYEGNNEIGLAYSDDGINWTPHSMTGLPAEGAHPDVIYDVNGFGGGIYTYKMWFWDPNAPLSDISAIKFSESTDGINWTSPISISQDPSSPLVTGISPGYFYHLYGPGYVIYNPNTTPTTGQPMTYPYVMFFDTSTEGLGPGTSVEQLGLAYSTDGLFWTRYGTEPVIIPSGDINQWDGQYIYQPSLIKVQGIYQLFYSGSNGQPIGSAGNTTAHGIGHASSIDGINWTLDSGNPIFYILDGVSWRNNRTYTPTVIFEPFCTNSNSSHFAKMWFSGANSSDIRAIGYATIPCP</sequence>
<protein>
    <submittedName>
        <fullName evidence="1">Uncharacterized protein</fullName>
    </submittedName>
</protein>
<proteinExistence type="predicted"/>
<dbReference type="PANTHER" id="PTHR35279:SF1">
    <property type="entry name" value="ARABINANASE_LEVANSUCRASE_INVERTASE"/>
    <property type="match status" value="1"/>
</dbReference>
<dbReference type="AlphaFoldDB" id="A0A2H5FKU3"/>
<gene>
    <name evidence="1" type="ORF">CAB17_08920</name>
</gene>
<reference evidence="1 2" key="1">
    <citation type="submission" date="2017-12" db="EMBL/GenBank/DDBJ databases">
        <title>Legionella sainthelensi LA01-117, whole genome sequence of a clinical isolate from New Zealand.</title>
        <authorList>
            <person name="Cree S.L."/>
            <person name="Slow S."/>
            <person name="Kennedy M.A."/>
            <person name="Murdoch D.R."/>
            <person name="Biggs P.J."/>
            <person name="Anderson T."/>
        </authorList>
    </citation>
    <scope>NUCLEOTIDE SEQUENCE [LARGE SCALE GENOMIC DNA]</scope>
    <source>
        <strain evidence="1 2">LA01-117</strain>
    </source>
</reference>
<evidence type="ECO:0000313" key="2">
    <source>
        <dbReference type="Proteomes" id="UP000234343"/>
    </source>
</evidence>
<dbReference type="KEGG" id="lsh:CAB17_08920"/>
<dbReference type="PANTHER" id="PTHR35279">
    <property type="match status" value="1"/>
</dbReference>
<dbReference type="Proteomes" id="UP000234343">
    <property type="component" value="Chromosome"/>
</dbReference>
<accession>A0A2H5FKU3</accession>
<keyword evidence="2" id="KW-1185">Reference proteome</keyword>